<dbReference type="Pfam" id="PF00069">
    <property type="entry name" value="Pkinase"/>
    <property type="match status" value="1"/>
</dbReference>
<feature type="compositionally biased region" description="Polar residues" evidence="9">
    <location>
        <begin position="1"/>
        <end position="20"/>
    </location>
</feature>
<dbReference type="GO" id="GO:0005938">
    <property type="term" value="C:cell cortex"/>
    <property type="evidence" value="ECO:0007669"/>
    <property type="project" value="TreeGrafter"/>
</dbReference>
<dbReference type="OrthoDB" id="410920at2759"/>
<comment type="catalytic activity">
    <reaction evidence="7">
        <text>L-threonyl-[protein] + ATP = O-phospho-L-threonyl-[protein] + ADP + H(+)</text>
        <dbReference type="Rhea" id="RHEA:46608"/>
        <dbReference type="Rhea" id="RHEA-COMP:11060"/>
        <dbReference type="Rhea" id="RHEA-COMP:11605"/>
        <dbReference type="ChEBI" id="CHEBI:15378"/>
        <dbReference type="ChEBI" id="CHEBI:30013"/>
        <dbReference type="ChEBI" id="CHEBI:30616"/>
        <dbReference type="ChEBI" id="CHEBI:61977"/>
        <dbReference type="ChEBI" id="CHEBI:456216"/>
        <dbReference type="EC" id="2.7.11.1"/>
    </reaction>
</comment>
<dbReference type="PROSITE" id="PS00108">
    <property type="entry name" value="PROTEIN_KINASE_ST"/>
    <property type="match status" value="1"/>
</dbReference>
<dbReference type="PROSITE" id="PS50011">
    <property type="entry name" value="PROTEIN_KINASE_DOM"/>
    <property type="match status" value="1"/>
</dbReference>
<dbReference type="InterPro" id="IPR011009">
    <property type="entry name" value="Kinase-like_dom_sf"/>
</dbReference>
<evidence type="ECO:0000256" key="6">
    <source>
        <dbReference type="ARBA" id="ARBA00022840"/>
    </source>
</evidence>
<keyword evidence="12" id="KW-1185">Reference proteome</keyword>
<evidence type="ECO:0000256" key="4">
    <source>
        <dbReference type="ARBA" id="ARBA00022741"/>
    </source>
</evidence>
<dbReference type="PANTHER" id="PTHR24343:SF324">
    <property type="entry name" value="SERINE_THREONINE-PROTEIN KINASE PRR1"/>
    <property type="match status" value="1"/>
</dbReference>
<dbReference type="SUPFAM" id="SSF56112">
    <property type="entry name" value="Protein kinase-like (PK-like)"/>
    <property type="match status" value="1"/>
</dbReference>
<dbReference type="AlphaFoldDB" id="A0A1E3NRN1"/>
<keyword evidence="3" id="KW-0808">Transferase</keyword>
<evidence type="ECO:0000259" key="10">
    <source>
        <dbReference type="PROSITE" id="PS50011"/>
    </source>
</evidence>
<dbReference type="SMART" id="SM00220">
    <property type="entry name" value="S_TKc"/>
    <property type="match status" value="1"/>
</dbReference>
<evidence type="ECO:0000256" key="2">
    <source>
        <dbReference type="ARBA" id="ARBA00022527"/>
    </source>
</evidence>
<keyword evidence="2" id="KW-0723">Serine/threonine-protein kinase</keyword>
<dbReference type="STRING" id="763406.A0A1E3NRN1"/>
<dbReference type="Proteomes" id="UP000094455">
    <property type="component" value="Unassembled WGS sequence"/>
</dbReference>
<organism evidence="11 12">
    <name type="scientific">Pichia membranifaciens NRRL Y-2026</name>
    <dbReference type="NCBI Taxonomy" id="763406"/>
    <lineage>
        <taxon>Eukaryota</taxon>
        <taxon>Fungi</taxon>
        <taxon>Dikarya</taxon>
        <taxon>Ascomycota</taxon>
        <taxon>Saccharomycotina</taxon>
        <taxon>Pichiomycetes</taxon>
        <taxon>Pichiales</taxon>
        <taxon>Pichiaceae</taxon>
        <taxon>Pichia</taxon>
    </lineage>
</organism>
<keyword evidence="4" id="KW-0547">Nucleotide-binding</keyword>
<gene>
    <name evidence="11" type="ORF">PICMEDRAFT_14280</name>
</gene>
<dbReference type="GeneID" id="30176994"/>
<dbReference type="GO" id="GO:0005524">
    <property type="term" value="F:ATP binding"/>
    <property type="evidence" value="ECO:0007669"/>
    <property type="project" value="UniProtKB-KW"/>
</dbReference>
<protein>
    <recommendedName>
        <fullName evidence="1">non-specific serine/threonine protein kinase</fullName>
        <ecNumber evidence="1">2.7.11.1</ecNumber>
    </recommendedName>
</protein>
<dbReference type="RefSeq" id="XP_019019868.1">
    <property type="nucleotide sequence ID" value="XM_019160307.1"/>
</dbReference>
<dbReference type="Gene3D" id="1.10.510.10">
    <property type="entry name" value="Transferase(Phosphotransferase) domain 1"/>
    <property type="match status" value="1"/>
</dbReference>
<dbReference type="EMBL" id="KV454001">
    <property type="protein sequence ID" value="ODQ48755.1"/>
    <property type="molecule type" value="Genomic_DNA"/>
</dbReference>
<dbReference type="GO" id="GO:0004674">
    <property type="term" value="F:protein serine/threonine kinase activity"/>
    <property type="evidence" value="ECO:0007669"/>
    <property type="project" value="UniProtKB-KW"/>
</dbReference>
<feature type="domain" description="Protein kinase" evidence="10">
    <location>
        <begin position="296"/>
        <end position="591"/>
    </location>
</feature>
<dbReference type="InterPro" id="IPR008271">
    <property type="entry name" value="Ser/Thr_kinase_AS"/>
</dbReference>
<evidence type="ECO:0000256" key="9">
    <source>
        <dbReference type="SAM" id="MobiDB-lite"/>
    </source>
</evidence>
<evidence type="ECO:0000256" key="5">
    <source>
        <dbReference type="ARBA" id="ARBA00022777"/>
    </source>
</evidence>
<name>A0A1E3NRN1_9ASCO</name>
<sequence>MNHSHNGIGFPTSNNVSSRKPSSRDHTANIDTDMADAPPSLKSPGLHDYTTPPMQTQMTFDGNSTSEKRYGEIQNLPTPLVFNNSRAKIRKYSLASPTFSNEHVFPISESPHDADYDDTSATSDNVDVRMGGVGYDDCNTDGSSSVDVENGSPSCLRIPKARQKNMETKKVLADKNISNNERYFSEFRVKQRIPSSETSPPIVNTFEDITRQRSSYSPERASLLPKIRPVDRVVSLPFHDSFAHHSADKAERKSKNINPKVPQTEPLPKSTVDPNFSTNCLIQLHSIDEPVRPQYWKLSTEIGKGSFSKVYLADDGKTAIKVTDIRCSNDGTQSNELRLRIQNSLTRELEILRVLDHPNIIKLIGTDYDTDRSTPMEKITMAIEYCKGGDLYSFILDYRSEVSSELIRCIFANIVSAISYMHKMDVCHRDIKLENILLKHSQLEILNYGTALAVKHNPIAVLSDFGLSKKIDPLNPMLTTRCGSEDYVSPELLLGMPYDGKQNDCWSLGVVLYTMLESRLPFDPLPNERENRLKRKSKPAHRIAMILWEWYVMKDFKLSEEYGSAKQIVKQLLAKRNKRATIDEIQENPWCAPYIIKSSKDNGVSE</sequence>
<dbReference type="PANTHER" id="PTHR24343">
    <property type="entry name" value="SERINE/THREONINE KINASE"/>
    <property type="match status" value="1"/>
</dbReference>
<evidence type="ECO:0000313" key="11">
    <source>
        <dbReference type="EMBL" id="ODQ48755.1"/>
    </source>
</evidence>
<keyword evidence="6" id="KW-0067">ATP-binding</keyword>
<keyword evidence="5" id="KW-0418">Kinase</keyword>
<feature type="region of interest" description="Disordered" evidence="9">
    <location>
        <begin position="1"/>
        <end position="54"/>
    </location>
</feature>
<evidence type="ECO:0000313" key="12">
    <source>
        <dbReference type="Proteomes" id="UP000094455"/>
    </source>
</evidence>
<evidence type="ECO:0000256" key="1">
    <source>
        <dbReference type="ARBA" id="ARBA00012513"/>
    </source>
</evidence>
<dbReference type="InterPro" id="IPR000719">
    <property type="entry name" value="Prot_kinase_dom"/>
</dbReference>
<reference evidence="11 12" key="1">
    <citation type="journal article" date="2016" name="Proc. Natl. Acad. Sci. U.S.A.">
        <title>Comparative genomics of biotechnologically important yeasts.</title>
        <authorList>
            <person name="Riley R."/>
            <person name="Haridas S."/>
            <person name="Wolfe K.H."/>
            <person name="Lopes M.R."/>
            <person name="Hittinger C.T."/>
            <person name="Goeker M."/>
            <person name="Salamov A.A."/>
            <person name="Wisecaver J.H."/>
            <person name="Long T.M."/>
            <person name="Calvey C.H."/>
            <person name="Aerts A.L."/>
            <person name="Barry K.W."/>
            <person name="Choi C."/>
            <person name="Clum A."/>
            <person name="Coughlan A.Y."/>
            <person name="Deshpande S."/>
            <person name="Douglass A.P."/>
            <person name="Hanson S.J."/>
            <person name="Klenk H.-P."/>
            <person name="LaButti K.M."/>
            <person name="Lapidus A."/>
            <person name="Lindquist E.A."/>
            <person name="Lipzen A.M."/>
            <person name="Meier-Kolthoff J.P."/>
            <person name="Ohm R.A."/>
            <person name="Otillar R.P."/>
            <person name="Pangilinan J.L."/>
            <person name="Peng Y."/>
            <person name="Rokas A."/>
            <person name="Rosa C.A."/>
            <person name="Scheuner C."/>
            <person name="Sibirny A.A."/>
            <person name="Slot J.C."/>
            <person name="Stielow J.B."/>
            <person name="Sun H."/>
            <person name="Kurtzman C.P."/>
            <person name="Blackwell M."/>
            <person name="Grigoriev I.V."/>
            <person name="Jeffries T.W."/>
        </authorList>
    </citation>
    <scope>NUCLEOTIDE SEQUENCE [LARGE SCALE GENOMIC DNA]</scope>
    <source>
        <strain evidence="11 12">NRRL Y-2026</strain>
    </source>
</reference>
<feature type="compositionally biased region" description="Basic and acidic residues" evidence="9">
    <location>
        <begin position="244"/>
        <end position="254"/>
    </location>
</feature>
<feature type="region of interest" description="Disordered" evidence="9">
    <location>
        <begin position="244"/>
        <end position="272"/>
    </location>
</feature>
<comment type="catalytic activity">
    <reaction evidence="8">
        <text>L-seryl-[protein] + ATP = O-phospho-L-seryl-[protein] + ADP + H(+)</text>
        <dbReference type="Rhea" id="RHEA:17989"/>
        <dbReference type="Rhea" id="RHEA-COMP:9863"/>
        <dbReference type="Rhea" id="RHEA-COMP:11604"/>
        <dbReference type="ChEBI" id="CHEBI:15378"/>
        <dbReference type="ChEBI" id="CHEBI:29999"/>
        <dbReference type="ChEBI" id="CHEBI:30616"/>
        <dbReference type="ChEBI" id="CHEBI:83421"/>
        <dbReference type="ChEBI" id="CHEBI:456216"/>
        <dbReference type="EC" id="2.7.11.1"/>
    </reaction>
</comment>
<evidence type="ECO:0000256" key="8">
    <source>
        <dbReference type="ARBA" id="ARBA00048679"/>
    </source>
</evidence>
<accession>A0A1E3NRN1</accession>
<dbReference type="EC" id="2.7.11.1" evidence="1"/>
<evidence type="ECO:0000256" key="7">
    <source>
        <dbReference type="ARBA" id="ARBA00047899"/>
    </source>
</evidence>
<proteinExistence type="predicted"/>
<evidence type="ECO:0000256" key="3">
    <source>
        <dbReference type="ARBA" id="ARBA00022679"/>
    </source>
</evidence>